<evidence type="ECO:0000313" key="9">
    <source>
        <dbReference type="EMBL" id="MDY0885449.1"/>
    </source>
</evidence>
<organism evidence="9 10">
    <name type="scientific">Dongia soli</name>
    <dbReference type="NCBI Taxonomy" id="600628"/>
    <lineage>
        <taxon>Bacteria</taxon>
        <taxon>Pseudomonadati</taxon>
        <taxon>Pseudomonadota</taxon>
        <taxon>Alphaproteobacteria</taxon>
        <taxon>Rhodospirillales</taxon>
        <taxon>Dongiaceae</taxon>
        <taxon>Dongia</taxon>
    </lineage>
</organism>
<dbReference type="NCBIfam" id="TIGR01727">
    <property type="entry name" value="oligo_HPY"/>
    <property type="match status" value="2"/>
</dbReference>
<dbReference type="Pfam" id="PF08352">
    <property type="entry name" value="oligo_HPY"/>
    <property type="match status" value="2"/>
</dbReference>
<dbReference type="SUPFAM" id="SSF52540">
    <property type="entry name" value="P-loop containing nucleoside triphosphate hydrolases"/>
    <property type="match status" value="2"/>
</dbReference>
<feature type="domain" description="ABC transporter" evidence="8">
    <location>
        <begin position="9"/>
        <end position="256"/>
    </location>
</feature>
<dbReference type="PANTHER" id="PTHR43297">
    <property type="entry name" value="OLIGOPEPTIDE TRANSPORT ATP-BINDING PROTEIN APPD"/>
    <property type="match status" value="1"/>
</dbReference>
<dbReference type="InterPro" id="IPR050388">
    <property type="entry name" value="ABC_Ni/Peptide_Import"/>
</dbReference>
<evidence type="ECO:0000256" key="7">
    <source>
        <dbReference type="ARBA" id="ARBA00023136"/>
    </source>
</evidence>
<evidence type="ECO:0000313" key="10">
    <source>
        <dbReference type="Proteomes" id="UP001279642"/>
    </source>
</evidence>
<dbReference type="PROSITE" id="PS00211">
    <property type="entry name" value="ABC_TRANSPORTER_1"/>
    <property type="match status" value="2"/>
</dbReference>
<dbReference type="CDD" id="cd03257">
    <property type="entry name" value="ABC_NikE_OppD_transporters"/>
    <property type="match status" value="2"/>
</dbReference>
<evidence type="ECO:0000256" key="5">
    <source>
        <dbReference type="ARBA" id="ARBA00022741"/>
    </source>
</evidence>
<dbReference type="NCBIfam" id="NF008453">
    <property type="entry name" value="PRK11308.1"/>
    <property type="match status" value="2"/>
</dbReference>
<comment type="subcellular location">
    <subcellularLocation>
        <location evidence="1">Cell inner membrane</location>
        <topology evidence="1">Peripheral membrane protein</topology>
    </subcellularLocation>
</comment>
<proteinExistence type="inferred from homology"/>
<dbReference type="Proteomes" id="UP001279642">
    <property type="component" value="Unassembled WGS sequence"/>
</dbReference>
<dbReference type="PANTHER" id="PTHR43297:SF2">
    <property type="entry name" value="DIPEPTIDE TRANSPORT ATP-BINDING PROTEIN DPPD"/>
    <property type="match status" value="1"/>
</dbReference>
<gene>
    <name evidence="9" type="ORF">SMD27_21595</name>
</gene>
<reference evidence="9 10" key="1">
    <citation type="journal article" date="2016" name="Antonie Van Leeuwenhoek">
        <title>Dongia soli sp. nov., isolated from soil from Dokdo, Korea.</title>
        <authorList>
            <person name="Kim D.U."/>
            <person name="Lee H."/>
            <person name="Kim H."/>
            <person name="Kim S.G."/>
            <person name="Ka J.O."/>
        </authorList>
    </citation>
    <scope>NUCLEOTIDE SEQUENCE [LARGE SCALE GENOMIC DNA]</scope>
    <source>
        <strain evidence="9 10">D78</strain>
    </source>
</reference>
<evidence type="ECO:0000256" key="3">
    <source>
        <dbReference type="ARBA" id="ARBA00022448"/>
    </source>
</evidence>
<dbReference type="InterPro" id="IPR017871">
    <property type="entry name" value="ABC_transporter-like_CS"/>
</dbReference>
<keyword evidence="4" id="KW-1003">Cell membrane</keyword>
<feature type="domain" description="ABC transporter" evidence="8">
    <location>
        <begin position="348"/>
        <end position="592"/>
    </location>
</feature>
<keyword evidence="5" id="KW-0547">Nucleotide-binding</keyword>
<keyword evidence="7" id="KW-0472">Membrane</keyword>
<keyword evidence="6 9" id="KW-0067">ATP-binding</keyword>
<dbReference type="PROSITE" id="PS50893">
    <property type="entry name" value="ABC_TRANSPORTER_2"/>
    <property type="match status" value="2"/>
</dbReference>
<evidence type="ECO:0000256" key="6">
    <source>
        <dbReference type="ARBA" id="ARBA00022840"/>
    </source>
</evidence>
<evidence type="ECO:0000259" key="8">
    <source>
        <dbReference type="PROSITE" id="PS50893"/>
    </source>
</evidence>
<keyword evidence="10" id="KW-1185">Reference proteome</keyword>
<dbReference type="SMART" id="SM00382">
    <property type="entry name" value="AAA"/>
    <property type="match status" value="2"/>
</dbReference>
<accession>A0ABU5EGA3</accession>
<dbReference type="Pfam" id="PF00005">
    <property type="entry name" value="ABC_tran"/>
    <property type="match status" value="2"/>
</dbReference>
<keyword evidence="3" id="KW-0813">Transport</keyword>
<dbReference type="InterPro" id="IPR003593">
    <property type="entry name" value="AAA+_ATPase"/>
</dbReference>
<dbReference type="EMBL" id="JAXCLW010000010">
    <property type="protein sequence ID" value="MDY0885449.1"/>
    <property type="molecule type" value="Genomic_DNA"/>
</dbReference>
<comment type="caution">
    <text evidence="9">The sequence shown here is derived from an EMBL/GenBank/DDBJ whole genome shotgun (WGS) entry which is preliminary data.</text>
</comment>
<dbReference type="InterPro" id="IPR013563">
    <property type="entry name" value="Oligopep_ABC_C"/>
</dbReference>
<dbReference type="InterPro" id="IPR027417">
    <property type="entry name" value="P-loop_NTPase"/>
</dbReference>
<evidence type="ECO:0000256" key="1">
    <source>
        <dbReference type="ARBA" id="ARBA00004417"/>
    </source>
</evidence>
<protein>
    <submittedName>
        <fullName evidence="9">Dipeptide ABC transporter ATP-binding protein</fullName>
    </submittedName>
</protein>
<dbReference type="Gene3D" id="3.40.50.300">
    <property type="entry name" value="P-loop containing nucleotide triphosphate hydrolases"/>
    <property type="match status" value="2"/>
</dbReference>
<dbReference type="GO" id="GO:0005524">
    <property type="term" value="F:ATP binding"/>
    <property type="evidence" value="ECO:0007669"/>
    <property type="project" value="UniProtKB-KW"/>
</dbReference>
<comment type="similarity">
    <text evidence="2">Belongs to the ABC transporter superfamily.</text>
</comment>
<evidence type="ECO:0000256" key="2">
    <source>
        <dbReference type="ARBA" id="ARBA00005417"/>
    </source>
</evidence>
<name>A0ABU5EGA3_9PROT</name>
<sequence>MAALDALAIEGLQVDYRVRGRLRRVLHGLDLRIGRGGAYGLVGESGCGKSTAAFAAVGYLPRNGIVSGGRVVVEGRDLTELAPAELQQLRATKVSMVYQDPGRALNPSMKVGRQLAEAFEFSNVAKSEAHERSIAMLKSVRIADPLKVMQRYPHQLSGGMQQRVCIAMALANNPTLLILDEPTTGLDVTVEAEVLDLIQQLRADFQTSILFISHNLAVVAKVCDRVGVLYGGTLVEEGATHDLFRNPRHPYTVGLLRCLPTRGRRKSDGPLEAIRGSLPSPDAAIAGCVFAERCTLADDTCRTSPPPFFDLGEGHSSCCFHHDRPVPRETPAAAIITDVGLQNAQPVLAVDNLSKTFNPKKHPLPVLRQIEVALARGETLGLVGESGSGKTTFARLLLGLLEPDGGSTIKLDGKPLAARLADRSLDDVKSMQIIFQNPDSALNRAHSIRRIIGRAIQRLSATPAAAILAKLHELMSAVRVADRYLSARPRQLSGGMKQRIAIARAFAGDPRIVVCDEPTSALDVSVQAAILNLLVDLQSRRQVSYIFISHDLGVVRYLSDRIAVLYLGRLMEVGPADQVFAGPHHPYTEALLSAIPSIDDREAQRIRLSGEVPSAVNPPTGCVFHTRCPRKIGPICELQEPGLARIGAEHAIRCHLPIEQLGRLQSVGTARSKPA</sequence>
<dbReference type="InterPro" id="IPR003439">
    <property type="entry name" value="ABC_transporter-like_ATP-bd"/>
</dbReference>
<evidence type="ECO:0000256" key="4">
    <source>
        <dbReference type="ARBA" id="ARBA00022475"/>
    </source>
</evidence>